<keyword evidence="1" id="KW-0812">Transmembrane</keyword>
<protein>
    <submittedName>
        <fullName evidence="2">Uncharacterized protein</fullName>
    </submittedName>
</protein>
<evidence type="ECO:0000256" key="1">
    <source>
        <dbReference type="SAM" id="Phobius"/>
    </source>
</evidence>
<accession>A0ABY6LCQ1</accession>
<dbReference type="EMBL" id="CP092878">
    <property type="protein sequence ID" value="UYV78833.1"/>
    <property type="molecule type" value="Genomic_DNA"/>
</dbReference>
<sequence>MFAIQGGIYSITAPLWGKLCDWGINSRYLGISGCMFTLVCLILIGPLPFLPIDTAFVGPSVGGVLLEKVGFRSATVYLFVIEVALIVLLIANTIYRKVSKQQIVLLIAEKIHRFAYRRHPQLPTEQTPLVAQGSFKSV</sequence>
<feature type="transmembrane region" description="Helical" evidence="1">
    <location>
        <begin position="28"/>
        <end position="49"/>
    </location>
</feature>
<evidence type="ECO:0000313" key="3">
    <source>
        <dbReference type="Proteomes" id="UP001235939"/>
    </source>
</evidence>
<proteinExistence type="predicted"/>
<dbReference type="Proteomes" id="UP001235939">
    <property type="component" value="Chromosome 16"/>
</dbReference>
<keyword evidence="1" id="KW-0472">Membrane</keyword>
<keyword evidence="1" id="KW-1133">Transmembrane helix</keyword>
<evidence type="ECO:0000313" key="2">
    <source>
        <dbReference type="EMBL" id="UYV78833.1"/>
    </source>
</evidence>
<feature type="transmembrane region" description="Helical" evidence="1">
    <location>
        <begin position="69"/>
        <end position="91"/>
    </location>
</feature>
<gene>
    <name evidence="2" type="ORF">LAZ67_16002940</name>
</gene>
<organism evidence="2 3">
    <name type="scientific">Cordylochernes scorpioides</name>
    <dbReference type="NCBI Taxonomy" id="51811"/>
    <lineage>
        <taxon>Eukaryota</taxon>
        <taxon>Metazoa</taxon>
        <taxon>Ecdysozoa</taxon>
        <taxon>Arthropoda</taxon>
        <taxon>Chelicerata</taxon>
        <taxon>Arachnida</taxon>
        <taxon>Pseudoscorpiones</taxon>
        <taxon>Cheliferoidea</taxon>
        <taxon>Chernetidae</taxon>
        <taxon>Cordylochernes</taxon>
    </lineage>
</organism>
<keyword evidence="3" id="KW-1185">Reference proteome</keyword>
<reference evidence="2 3" key="1">
    <citation type="submission" date="2022-01" db="EMBL/GenBank/DDBJ databases">
        <title>A chromosomal length assembly of Cordylochernes scorpioides.</title>
        <authorList>
            <person name="Zeh D."/>
            <person name="Zeh J."/>
        </authorList>
    </citation>
    <scope>NUCLEOTIDE SEQUENCE [LARGE SCALE GENOMIC DNA]</scope>
    <source>
        <strain evidence="2">IN4F17</strain>
        <tissue evidence="2">Whole Body</tissue>
    </source>
</reference>
<name>A0ABY6LCQ1_9ARAC</name>